<dbReference type="GO" id="GO:0004714">
    <property type="term" value="F:transmembrane receptor protein tyrosine kinase activity"/>
    <property type="evidence" value="ECO:0007669"/>
    <property type="project" value="TreeGrafter"/>
</dbReference>
<reference evidence="14" key="2">
    <citation type="journal article" date="2023" name="Infect Dis Poverty">
        <title>Chromosome-scale genome of the human blood fluke Schistosoma mekongi and its implications for public health.</title>
        <authorList>
            <person name="Zhou M."/>
            <person name="Xu L."/>
            <person name="Xu D."/>
            <person name="Chen W."/>
            <person name="Khan J."/>
            <person name="Hu Y."/>
            <person name="Huang H."/>
            <person name="Wei H."/>
            <person name="Zhang Y."/>
            <person name="Chusongsang P."/>
            <person name="Tanasarnprasert K."/>
            <person name="Hu X."/>
            <person name="Limpanont Y."/>
            <person name="Lv Z."/>
        </authorList>
    </citation>
    <scope>NUCLEOTIDE SEQUENCE</scope>
    <source>
        <strain evidence="14">LV_2022a</strain>
    </source>
</reference>
<evidence type="ECO:0000313" key="14">
    <source>
        <dbReference type="EMBL" id="KAK4469043.1"/>
    </source>
</evidence>
<dbReference type="AlphaFoldDB" id="A0AAE2D2I0"/>
<keyword evidence="7 12" id="KW-0472">Membrane</keyword>
<dbReference type="PANTHER" id="PTHR24416">
    <property type="entry name" value="TYROSINE-PROTEIN KINASE RECEPTOR"/>
    <property type="match status" value="1"/>
</dbReference>
<dbReference type="PANTHER" id="PTHR24416:SF550">
    <property type="entry name" value="FIBROBLAST GROWTH FACTOR RECEPTOR HOMOLOG 1-RELATED"/>
    <property type="match status" value="1"/>
</dbReference>
<feature type="transmembrane region" description="Helical" evidence="12">
    <location>
        <begin position="377"/>
        <end position="398"/>
    </location>
</feature>
<keyword evidence="2 12" id="KW-0812">Transmembrane</keyword>
<feature type="domain" description="Protein kinase" evidence="13">
    <location>
        <begin position="483"/>
        <end position="558"/>
    </location>
</feature>
<comment type="subcellular location">
    <subcellularLocation>
        <location evidence="1">Membrane</location>
        <topology evidence="1">Single-pass membrane protein</topology>
    </subcellularLocation>
</comment>
<keyword evidence="10" id="KW-0325">Glycoprotein</keyword>
<dbReference type="InterPro" id="IPR013783">
    <property type="entry name" value="Ig-like_fold"/>
</dbReference>
<sequence>MGILPLKEMNTTKSTRKNIKQKCVTLIGFLEKTFGKPGKALMFQNTLKIFDLRLSDNGVYKCFNTENASANCISVCLEVNERPYWHQKMKTAPEIYEFINNPLKLSCYFYLRNSFIVPNVRWILPQHDEMVVEVNEQPTTLNCSSIEETQRNLTGSCYSSEITIHSIVVSAYVSCNVRASDYPDITISNTFTVLRSSMHLFLPDLSNKDIDEYEAPNFELIDELRLSDEDSYSDTSNDDSYSDIKDKKNFLDLSKLILTHYKQFRFYMLDFEACFSKEVTLLCQIPWTLTQLEIWYSDLSSKQSKLLKDSRFSESLRNVEGRYALFDNTITLKLSNLSHKDSGVYLCKNDVYYKKLVITVVKCPKSGSIQSSLSPTLIWTISLITVSSVILLLIYCIWVKRASLSSCTVCSRSTSTNINNNTDADTERQIAGILTTFSQRLLCQPSNFSSLEHSTLHCNTVLLEWLREYLTSKPKTYLPKSSFTLGNVIGQGNYGMIYKGKLCTTVRDNENSTDIAVKTLENGYRNRSLINLIREAKVLTELQPHPHIIKFYGICIDN</sequence>
<dbReference type="EMBL" id="JALJAT010000005">
    <property type="protein sequence ID" value="KAK4469043.1"/>
    <property type="molecule type" value="Genomic_DNA"/>
</dbReference>
<protein>
    <recommendedName>
        <fullName evidence="13">Protein kinase domain-containing protein</fullName>
    </recommendedName>
</protein>
<gene>
    <name evidence="14" type="ORF">MN116_007507</name>
</gene>
<dbReference type="GO" id="GO:0043235">
    <property type="term" value="C:receptor complex"/>
    <property type="evidence" value="ECO:0007669"/>
    <property type="project" value="TreeGrafter"/>
</dbReference>
<dbReference type="GO" id="GO:0005524">
    <property type="term" value="F:ATP binding"/>
    <property type="evidence" value="ECO:0007669"/>
    <property type="project" value="UniProtKB-UniRule"/>
</dbReference>
<keyword evidence="5 11" id="KW-0067">ATP-binding</keyword>
<feature type="non-terminal residue" evidence="14">
    <location>
        <position position="1"/>
    </location>
</feature>
<evidence type="ECO:0000256" key="2">
    <source>
        <dbReference type="ARBA" id="ARBA00022692"/>
    </source>
</evidence>
<dbReference type="GO" id="GO:0005886">
    <property type="term" value="C:plasma membrane"/>
    <property type="evidence" value="ECO:0007669"/>
    <property type="project" value="TreeGrafter"/>
</dbReference>
<evidence type="ECO:0000256" key="11">
    <source>
        <dbReference type="PROSITE-ProRule" id="PRU10141"/>
    </source>
</evidence>
<dbReference type="SUPFAM" id="SSF56112">
    <property type="entry name" value="Protein kinase-like (PK-like)"/>
    <property type="match status" value="1"/>
</dbReference>
<name>A0AAE2D2I0_SCHME</name>
<evidence type="ECO:0000256" key="1">
    <source>
        <dbReference type="ARBA" id="ARBA00004167"/>
    </source>
</evidence>
<dbReference type="Gene3D" id="3.30.200.20">
    <property type="entry name" value="Phosphorylase Kinase, domain 1"/>
    <property type="match status" value="1"/>
</dbReference>
<reference evidence="14" key="1">
    <citation type="submission" date="2022-04" db="EMBL/GenBank/DDBJ databases">
        <authorList>
            <person name="Xu L."/>
            <person name="Lv Z."/>
        </authorList>
    </citation>
    <scope>NUCLEOTIDE SEQUENCE</scope>
    <source>
        <strain evidence="14">LV_2022a</strain>
    </source>
</reference>
<dbReference type="InterPro" id="IPR011009">
    <property type="entry name" value="Kinase-like_dom_sf"/>
</dbReference>
<keyword evidence="8" id="KW-1015">Disulfide bond</keyword>
<proteinExistence type="predicted"/>
<comment type="caution">
    <text evidence="14">The sequence shown here is derived from an EMBL/GenBank/DDBJ whole genome shotgun (WGS) entry which is preliminary data.</text>
</comment>
<evidence type="ECO:0000256" key="8">
    <source>
        <dbReference type="ARBA" id="ARBA00023157"/>
    </source>
</evidence>
<dbReference type="PROSITE" id="PS50011">
    <property type="entry name" value="PROTEIN_KINASE_DOM"/>
    <property type="match status" value="1"/>
</dbReference>
<dbReference type="Gene3D" id="2.60.40.10">
    <property type="entry name" value="Immunoglobulins"/>
    <property type="match status" value="1"/>
</dbReference>
<dbReference type="Proteomes" id="UP001292079">
    <property type="component" value="Unassembled WGS sequence"/>
</dbReference>
<dbReference type="InterPro" id="IPR050122">
    <property type="entry name" value="RTK"/>
</dbReference>
<evidence type="ECO:0000256" key="5">
    <source>
        <dbReference type="ARBA" id="ARBA00022840"/>
    </source>
</evidence>
<dbReference type="InterPro" id="IPR017441">
    <property type="entry name" value="Protein_kinase_ATP_BS"/>
</dbReference>
<feature type="binding site" evidence="11">
    <location>
        <position position="518"/>
    </location>
    <ligand>
        <name>ATP</name>
        <dbReference type="ChEBI" id="CHEBI:30616"/>
    </ligand>
</feature>
<keyword evidence="3" id="KW-0732">Signal</keyword>
<evidence type="ECO:0000256" key="9">
    <source>
        <dbReference type="ARBA" id="ARBA00023170"/>
    </source>
</evidence>
<dbReference type="InterPro" id="IPR000719">
    <property type="entry name" value="Prot_kinase_dom"/>
</dbReference>
<dbReference type="PROSITE" id="PS00107">
    <property type="entry name" value="PROTEIN_KINASE_ATP"/>
    <property type="match status" value="1"/>
</dbReference>
<evidence type="ECO:0000256" key="12">
    <source>
        <dbReference type="SAM" id="Phobius"/>
    </source>
</evidence>
<dbReference type="InterPro" id="IPR001245">
    <property type="entry name" value="Ser-Thr/Tyr_kinase_cat_dom"/>
</dbReference>
<evidence type="ECO:0000256" key="3">
    <source>
        <dbReference type="ARBA" id="ARBA00022729"/>
    </source>
</evidence>
<dbReference type="SUPFAM" id="SSF48726">
    <property type="entry name" value="Immunoglobulin"/>
    <property type="match status" value="2"/>
</dbReference>
<evidence type="ECO:0000256" key="6">
    <source>
        <dbReference type="ARBA" id="ARBA00022989"/>
    </source>
</evidence>
<evidence type="ECO:0000259" key="13">
    <source>
        <dbReference type="PROSITE" id="PS50011"/>
    </source>
</evidence>
<keyword evidence="6 12" id="KW-1133">Transmembrane helix</keyword>
<organism evidence="14 15">
    <name type="scientific">Schistosoma mekongi</name>
    <name type="common">Parasitic worm</name>
    <dbReference type="NCBI Taxonomy" id="38744"/>
    <lineage>
        <taxon>Eukaryota</taxon>
        <taxon>Metazoa</taxon>
        <taxon>Spiralia</taxon>
        <taxon>Lophotrochozoa</taxon>
        <taxon>Platyhelminthes</taxon>
        <taxon>Trematoda</taxon>
        <taxon>Digenea</taxon>
        <taxon>Strigeidida</taxon>
        <taxon>Schistosomatoidea</taxon>
        <taxon>Schistosomatidae</taxon>
        <taxon>Schistosoma</taxon>
    </lineage>
</organism>
<evidence type="ECO:0000313" key="15">
    <source>
        <dbReference type="Proteomes" id="UP001292079"/>
    </source>
</evidence>
<dbReference type="Pfam" id="PF07714">
    <property type="entry name" value="PK_Tyr_Ser-Thr"/>
    <property type="match status" value="1"/>
</dbReference>
<evidence type="ECO:0000256" key="10">
    <source>
        <dbReference type="ARBA" id="ARBA00023180"/>
    </source>
</evidence>
<accession>A0AAE2D2I0</accession>
<keyword evidence="4 11" id="KW-0547">Nucleotide-binding</keyword>
<dbReference type="GO" id="GO:0007169">
    <property type="term" value="P:cell surface receptor protein tyrosine kinase signaling pathway"/>
    <property type="evidence" value="ECO:0007669"/>
    <property type="project" value="TreeGrafter"/>
</dbReference>
<keyword evidence="15" id="KW-1185">Reference proteome</keyword>
<evidence type="ECO:0000256" key="4">
    <source>
        <dbReference type="ARBA" id="ARBA00022741"/>
    </source>
</evidence>
<dbReference type="InterPro" id="IPR036179">
    <property type="entry name" value="Ig-like_dom_sf"/>
</dbReference>
<keyword evidence="9" id="KW-0675">Receptor</keyword>
<evidence type="ECO:0000256" key="7">
    <source>
        <dbReference type="ARBA" id="ARBA00023136"/>
    </source>
</evidence>